<organism evidence="2 3">
    <name type="scientific">Ignelater luminosus</name>
    <name type="common">Cucubano</name>
    <name type="synonym">Pyrophorus luminosus</name>
    <dbReference type="NCBI Taxonomy" id="2038154"/>
    <lineage>
        <taxon>Eukaryota</taxon>
        <taxon>Metazoa</taxon>
        <taxon>Ecdysozoa</taxon>
        <taxon>Arthropoda</taxon>
        <taxon>Hexapoda</taxon>
        <taxon>Insecta</taxon>
        <taxon>Pterygota</taxon>
        <taxon>Neoptera</taxon>
        <taxon>Endopterygota</taxon>
        <taxon>Coleoptera</taxon>
        <taxon>Polyphaga</taxon>
        <taxon>Elateriformia</taxon>
        <taxon>Elateroidea</taxon>
        <taxon>Elateridae</taxon>
        <taxon>Agrypninae</taxon>
        <taxon>Pyrophorini</taxon>
        <taxon>Ignelater</taxon>
    </lineage>
</organism>
<feature type="domain" description="IFT140 second beta-propeller" evidence="1">
    <location>
        <begin position="23"/>
        <end position="76"/>
    </location>
</feature>
<sequence length="93" mass="10910">MYDFRKYNCSKSNTFDDLEQFGEETETIKETELSDETQLYYDKICSNRIPLSLYWDSEDPRLLVCNAKKLKLSSSNIKKGFVSLYGSQNENKN</sequence>
<dbReference type="Proteomes" id="UP000801492">
    <property type="component" value="Unassembled WGS sequence"/>
</dbReference>
<reference evidence="2" key="1">
    <citation type="submission" date="2019-08" db="EMBL/GenBank/DDBJ databases">
        <title>The genome of the North American firefly Photinus pyralis.</title>
        <authorList>
            <consortium name="Photinus pyralis genome working group"/>
            <person name="Fallon T.R."/>
            <person name="Sander Lower S.E."/>
            <person name="Weng J.-K."/>
        </authorList>
    </citation>
    <scope>NUCLEOTIDE SEQUENCE</scope>
    <source>
        <strain evidence="2">TRF0915ILg1</strain>
        <tissue evidence="2">Whole body</tissue>
    </source>
</reference>
<dbReference type="InterPro" id="IPR056155">
    <property type="entry name" value="Beta-prop_IFT140_2nd"/>
</dbReference>
<evidence type="ECO:0000313" key="3">
    <source>
        <dbReference type="Proteomes" id="UP000801492"/>
    </source>
</evidence>
<dbReference type="OrthoDB" id="10258787at2759"/>
<evidence type="ECO:0000259" key="1">
    <source>
        <dbReference type="Pfam" id="PF23385"/>
    </source>
</evidence>
<comment type="caution">
    <text evidence="2">The sequence shown here is derived from an EMBL/GenBank/DDBJ whole genome shotgun (WGS) entry which is preliminary data.</text>
</comment>
<dbReference type="AlphaFoldDB" id="A0A8K0CL88"/>
<protein>
    <recommendedName>
        <fullName evidence="1">IFT140 second beta-propeller domain-containing protein</fullName>
    </recommendedName>
</protein>
<feature type="non-terminal residue" evidence="2">
    <location>
        <position position="93"/>
    </location>
</feature>
<keyword evidence="3" id="KW-1185">Reference proteome</keyword>
<dbReference type="Pfam" id="PF23385">
    <property type="entry name" value="Beta-prop_IFT140_2nd"/>
    <property type="match status" value="1"/>
</dbReference>
<gene>
    <name evidence="2" type="ORF">ILUMI_18876</name>
</gene>
<accession>A0A8K0CL88</accession>
<proteinExistence type="predicted"/>
<dbReference type="EMBL" id="VTPC01084230">
    <property type="protein sequence ID" value="KAF2887297.1"/>
    <property type="molecule type" value="Genomic_DNA"/>
</dbReference>
<evidence type="ECO:0000313" key="2">
    <source>
        <dbReference type="EMBL" id="KAF2887297.1"/>
    </source>
</evidence>
<name>A0A8K0CL88_IGNLU</name>